<feature type="chain" id="PRO_5010175301" evidence="3">
    <location>
        <begin position="20"/>
        <end position="787"/>
    </location>
</feature>
<keyword evidence="5" id="KW-1185">Reference proteome</keyword>
<dbReference type="InParanoid" id="A0A1S3IHR8"/>
<dbReference type="GO" id="GO:0003676">
    <property type="term" value="F:nucleic acid binding"/>
    <property type="evidence" value="ECO:0007669"/>
    <property type="project" value="InterPro"/>
</dbReference>
<accession>A0A1S3IHR8</accession>
<evidence type="ECO:0000256" key="1">
    <source>
        <dbReference type="PROSITE-ProRule" id="PRU00047"/>
    </source>
</evidence>
<sequence length="787" mass="87826">MTFIILSALECCLFSPSEEQEQLPTDARWYFGDRVKGEQLGCQIKEKVTADHSDVWVVNLYLNGEETSINEAILKKIEENKQVKSEGIMCRDIRLLEKKEDEADGIVSIRHTVNGSADAVKDDDVDAEPSNTSIEQCQSEEVDSMPMLASIESNSDDNTAIQNAATQDAENITPPSESAKEQELSQCASDLSEKAEDAEPPVSDLHVSNFDEEEVSPALPVDVAERPPISTVSDEPDVQESHMINIEEEEEKQLDIGESNSHNGAFVDKAFSQTDKMAATSENYPKLQNIQMVKDATFKLRVTSPLCVDGTFQVSLIYNQEIREEYDRFLEDMSSHAEQSQPVCDNVSMGQLVAVQYEDRWQRGMMKDHDVGQGYVQIQLVDDEGQVELINRETIRLLTDTYSLLAPQSVKCSISKEECPVFSHQARDTFKALVEGSELSAFVTKVVPNIQTYVQLYSGHVDITQQLYDAELSNVQENHTSPDSTNGVEVPHQQNNMMLYTEREPRPLLGAGQQNLHASAWLDAGAAPFIPAEQTGPHAPPGGHFPGPHLGPHPGPLHPGAHLTRLPFHLPPPNMNHNMQHNFPTLLEQGLRMQQLQLSAHDSRESGAPRFRSPPQIYRGDEGSAHRSPPQQNTERFPSDIRGGVVTQAREGNPAHGDQYQDMPDRCYTTPPANWHRDRNLHNTTRGQGDHQQDGGDGYDDSVWDEDNMPSFPFDLNSSPSSVTSDLGPRALMPGHPEHVPRSRDLESRDLSNFRCFGCHKLGHVQRNCPLKRSAGFHKYKSKGKRH</sequence>
<feature type="signal peptide" evidence="3">
    <location>
        <begin position="1"/>
        <end position="19"/>
    </location>
</feature>
<dbReference type="RefSeq" id="XP_013397416.1">
    <property type="nucleotide sequence ID" value="XM_013541962.1"/>
</dbReference>
<feature type="compositionally biased region" description="Acidic residues" evidence="2">
    <location>
        <begin position="697"/>
        <end position="708"/>
    </location>
</feature>
<dbReference type="Gene3D" id="2.30.30.140">
    <property type="match status" value="1"/>
</dbReference>
<dbReference type="Gene3D" id="2.40.50.90">
    <property type="match status" value="1"/>
</dbReference>
<reference evidence="6" key="1">
    <citation type="submission" date="2025-08" db="UniProtKB">
        <authorList>
            <consortium name="RefSeq"/>
        </authorList>
    </citation>
    <scope>IDENTIFICATION</scope>
    <source>
        <tissue evidence="6">Gonads</tissue>
    </source>
</reference>
<evidence type="ECO:0000313" key="6">
    <source>
        <dbReference type="RefSeq" id="XP_013397416.1"/>
    </source>
</evidence>
<proteinExistence type="predicted"/>
<name>A0A1S3IHR8_LINAN</name>
<feature type="compositionally biased region" description="Polar residues" evidence="2">
    <location>
        <begin position="716"/>
        <end position="725"/>
    </location>
</feature>
<dbReference type="Proteomes" id="UP000085678">
    <property type="component" value="Unplaced"/>
</dbReference>
<dbReference type="InterPro" id="IPR001878">
    <property type="entry name" value="Znf_CCHC"/>
</dbReference>
<keyword evidence="1" id="KW-0479">Metal-binding</keyword>
<keyword evidence="1" id="KW-0863">Zinc-finger</keyword>
<keyword evidence="3" id="KW-0732">Signal</keyword>
<dbReference type="KEGG" id="lak:106164154"/>
<keyword evidence="1" id="KW-0862">Zinc</keyword>
<evidence type="ECO:0000256" key="2">
    <source>
        <dbReference type="SAM" id="MobiDB-lite"/>
    </source>
</evidence>
<organism evidence="5 6">
    <name type="scientific">Lingula anatina</name>
    <name type="common">Brachiopod</name>
    <name type="synonym">Lingula unguis</name>
    <dbReference type="NCBI Taxonomy" id="7574"/>
    <lineage>
        <taxon>Eukaryota</taxon>
        <taxon>Metazoa</taxon>
        <taxon>Spiralia</taxon>
        <taxon>Lophotrochozoa</taxon>
        <taxon>Brachiopoda</taxon>
        <taxon>Linguliformea</taxon>
        <taxon>Lingulata</taxon>
        <taxon>Lingulida</taxon>
        <taxon>Linguloidea</taxon>
        <taxon>Lingulidae</taxon>
        <taxon>Lingula</taxon>
    </lineage>
</organism>
<dbReference type="GO" id="GO:0008270">
    <property type="term" value="F:zinc ion binding"/>
    <property type="evidence" value="ECO:0007669"/>
    <property type="project" value="UniProtKB-KW"/>
</dbReference>
<evidence type="ECO:0000259" key="4">
    <source>
        <dbReference type="PROSITE" id="PS50158"/>
    </source>
</evidence>
<feature type="region of interest" description="Disordered" evidence="2">
    <location>
        <begin position="598"/>
        <end position="746"/>
    </location>
</feature>
<dbReference type="GeneID" id="106164154"/>
<dbReference type="SUPFAM" id="SSF57756">
    <property type="entry name" value="Retrovirus zinc finger-like domains"/>
    <property type="match status" value="1"/>
</dbReference>
<dbReference type="AlphaFoldDB" id="A0A1S3IHR8"/>
<evidence type="ECO:0000256" key="3">
    <source>
        <dbReference type="SAM" id="SignalP"/>
    </source>
</evidence>
<feature type="domain" description="CCHC-type" evidence="4">
    <location>
        <begin position="755"/>
        <end position="770"/>
    </location>
</feature>
<dbReference type="InterPro" id="IPR035437">
    <property type="entry name" value="SNase_OB-fold_sf"/>
</dbReference>
<dbReference type="InterPro" id="IPR036875">
    <property type="entry name" value="Znf_CCHC_sf"/>
</dbReference>
<feature type="region of interest" description="Disordered" evidence="2">
    <location>
        <begin position="530"/>
        <end position="561"/>
    </location>
</feature>
<dbReference type="InterPro" id="IPR002999">
    <property type="entry name" value="Tudor"/>
</dbReference>
<feature type="region of interest" description="Disordered" evidence="2">
    <location>
        <begin position="117"/>
        <end position="141"/>
    </location>
</feature>
<dbReference type="SUPFAM" id="SSF63748">
    <property type="entry name" value="Tudor/PWWP/MBT"/>
    <property type="match status" value="1"/>
</dbReference>
<dbReference type="PROSITE" id="PS50158">
    <property type="entry name" value="ZF_CCHC"/>
    <property type="match status" value="1"/>
</dbReference>
<evidence type="ECO:0000313" key="5">
    <source>
        <dbReference type="Proteomes" id="UP000085678"/>
    </source>
</evidence>
<feature type="compositionally biased region" description="Basic and acidic residues" evidence="2">
    <location>
        <begin position="736"/>
        <end position="746"/>
    </location>
</feature>
<dbReference type="Pfam" id="PF00567">
    <property type="entry name" value="TUDOR"/>
    <property type="match status" value="1"/>
</dbReference>
<protein>
    <submittedName>
        <fullName evidence="6">Uncharacterized protein LOC106164154</fullName>
    </submittedName>
</protein>
<feature type="region of interest" description="Disordered" evidence="2">
    <location>
        <begin position="171"/>
        <end position="202"/>
    </location>
</feature>
<gene>
    <name evidence="6" type="primary">LOC106164154</name>
</gene>